<dbReference type="Pfam" id="PF00494">
    <property type="entry name" value="SQS_PSY"/>
    <property type="match status" value="1"/>
</dbReference>
<dbReference type="InterPro" id="IPR033904">
    <property type="entry name" value="Trans_IPPS_HH"/>
</dbReference>
<dbReference type="SFLD" id="SFLDG01212">
    <property type="entry name" value="Phytoene_synthase_like"/>
    <property type="match status" value="1"/>
</dbReference>
<dbReference type="InterPro" id="IPR044843">
    <property type="entry name" value="Trans_IPPS_bact-type"/>
</dbReference>
<dbReference type="EMBL" id="JACHCA010000029">
    <property type="protein sequence ID" value="MBB6131707.1"/>
    <property type="molecule type" value="Genomic_DNA"/>
</dbReference>
<dbReference type="GO" id="GO:0016117">
    <property type="term" value="P:carotenoid biosynthetic process"/>
    <property type="evidence" value="ECO:0007669"/>
    <property type="project" value="UniProtKB-ARBA"/>
</dbReference>
<reference evidence="2 3" key="1">
    <citation type="submission" date="2020-08" db="EMBL/GenBank/DDBJ databases">
        <title>Genomic Encyclopedia of Type Strains, Phase IV (KMG-V): Genome sequencing to study the core and pangenomes of soil and plant-associated prokaryotes.</title>
        <authorList>
            <person name="Whitman W."/>
        </authorList>
    </citation>
    <scope>NUCLEOTIDE SEQUENCE [LARGE SCALE GENOMIC DNA]</scope>
    <source>
        <strain evidence="2 3">MP601</strain>
    </source>
</reference>
<name>A0A841JL76_9SPHI</name>
<dbReference type="SFLD" id="SFLDS00005">
    <property type="entry name" value="Isoprenoid_Synthase_Type_I"/>
    <property type="match status" value="1"/>
</dbReference>
<dbReference type="CDD" id="cd00683">
    <property type="entry name" value="Trans_IPPS_HH"/>
    <property type="match status" value="1"/>
</dbReference>
<dbReference type="InterPro" id="IPR019845">
    <property type="entry name" value="Squalene/phytoene_synthase_CS"/>
</dbReference>
<dbReference type="Proteomes" id="UP000548326">
    <property type="component" value="Unassembled WGS sequence"/>
</dbReference>
<dbReference type="SFLD" id="SFLDG01018">
    <property type="entry name" value="Squalene/Phytoene_Synthase_Lik"/>
    <property type="match status" value="1"/>
</dbReference>
<evidence type="ECO:0000313" key="2">
    <source>
        <dbReference type="EMBL" id="MBB6131707.1"/>
    </source>
</evidence>
<accession>A0A841JL76</accession>
<proteinExistence type="predicted"/>
<evidence type="ECO:0000313" key="3">
    <source>
        <dbReference type="Proteomes" id="UP000548326"/>
    </source>
</evidence>
<dbReference type="AlphaFoldDB" id="A0A841JL76"/>
<keyword evidence="1" id="KW-0808">Transferase</keyword>
<organism evidence="2 3">
    <name type="scientific">Mucilaginibacter lappiensis</name>
    <dbReference type="NCBI Taxonomy" id="354630"/>
    <lineage>
        <taxon>Bacteria</taxon>
        <taxon>Pseudomonadati</taxon>
        <taxon>Bacteroidota</taxon>
        <taxon>Sphingobacteriia</taxon>
        <taxon>Sphingobacteriales</taxon>
        <taxon>Sphingobacteriaceae</taxon>
        <taxon>Mucilaginibacter</taxon>
    </lineage>
</organism>
<dbReference type="PANTHER" id="PTHR31480">
    <property type="entry name" value="BIFUNCTIONAL LYCOPENE CYCLASE/PHYTOENE SYNTHASE"/>
    <property type="match status" value="1"/>
</dbReference>
<comment type="caution">
    <text evidence="2">The sequence shown here is derived from an EMBL/GenBank/DDBJ whole genome shotgun (WGS) entry which is preliminary data.</text>
</comment>
<dbReference type="GO" id="GO:0004311">
    <property type="term" value="F:geranylgeranyl diphosphate synthase activity"/>
    <property type="evidence" value="ECO:0007669"/>
    <property type="project" value="InterPro"/>
</dbReference>
<dbReference type="PROSITE" id="PS01045">
    <property type="entry name" value="SQUALEN_PHYTOEN_SYN_2"/>
    <property type="match status" value="1"/>
</dbReference>
<gene>
    <name evidence="2" type="ORF">HDF22_005858</name>
</gene>
<dbReference type="RefSeq" id="WP_221276201.1">
    <property type="nucleotide sequence ID" value="NZ_JACHCA010000029.1"/>
</dbReference>
<evidence type="ECO:0000256" key="1">
    <source>
        <dbReference type="ARBA" id="ARBA00022679"/>
    </source>
</evidence>
<dbReference type="InterPro" id="IPR008949">
    <property type="entry name" value="Isoprenoid_synthase_dom_sf"/>
</dbReference>
<dbReference type="InterPro" id="IPR002060">
    <property type="entry name" value="Squ/phyt_synthse"/>
</dbReference>
<dbReference type="Gene3D" id="1.10.600.10">
    <property type="entry name" value="Farnesyl Diphosphate Synthase"/>
    <property type="match status" value="1"/>
</dbReference>
<dbReference type="GO" id="GO:0051996">
    <property type="term" value="F:squalene synthase [NAD(P)H] activity"/>
    <property type="evidence" value="ECO:0007669"/>
    <property type="project" value="InterPro"/>
</dbReference>
<dbReference type="SUPFAM" id="SSF48576">
    <property type="entry name" value="Terpenoid synthases"/>
    <property type="match status" value="1"/>
</dbReference>
<protein>
    <submittedName>
        <fullName evidence="2">Phytoene/squalene synthetase</fullName>
    </submittedName>
</protein>
<sequence length="278" mass="32272">MMNLYDETSFECSKLITNKYSTSFSLGIKAFDKGFRYPIYAIYGFVRYADEIVDTFHEYDKLTLISDFRKETFKAIQEKISLNPVIHSFQQVVNGYGIEMGLIDAFLRSMEMDLDKKAYDPTCYETYIYGSAETVGLMCLRVFTGNNEAQYQSLLSQARSLGAAFQKVNFLRDIQADYQERGRTYFPGIDFDNFTEQDKRRIEADIKNDFDQAFEGIKQLPTGTRLGVYIAYTYYLKLFKKISYTPASVILQKRIRISDVRKMGLYVKAVLQQKLNVI</sequence>